<evidence type="ECO:0000256" key="1">
    <source>
        <dbReference type="SAM" id="MobiDB-lite"/>
    </source>
</evidence>
<dbReference type="Gene3D" id="3.30.870.10">
    <property type="entry name" value="Endonuclease Chain A"/>
    <property type="match status" value="2"/>
</dbReference>
<dbReference type="AlphaFoldDB" id="A0A3B0MD59"/>
<proteinExistence type="predicted"/>
<feature type="compositionally biased region" description="Basic and acidic residues" evidence="1">
    <location>
        <begin position="510"/>
        <end position="531"/>
    </location>
</feature>
<evidence type="ECO:0000313" key="2">
    <source>
        <dbReference type="EMBL" id="SUZ33340.1"/>
    </source>
</evidence>
<dbReference type="OrthoDB" id="7784537at2"/>
<accession>A0A3B0MD59</accession>
<sequence>MRYDQVFRAEGYHSALLTTFSFDPTVFENVILIGMRSRGCRNIGIIVDQNMLNRTLSEAAPAPRAGTAYHLAKRKVSGAFHPKIALRLGREGGSLIIGSANLTGAGLMGNMEAVSEILVTSEDMRAAPLLAAALEYFERHADPRDRAMKDVVGRARAKTPWLSAVTAAVEVGIDGRRVSFITETEEVGVGEAFVAFIGDDVIDRLVAVSPYWDDDLRGLEQMRKSLGSPASALVVETGEHDFSVTTFQSKTGLTLHSTGTHAAGGTRRLHAKLLIACGQEADYILSGSANISEAGLFGRFDGAGNAEACIMRTEPAGAVIDRLGLSVSLSEEMPLSHLRPRKSGAVMTENEPDAVPDGGALWIDHGMLFWQPPSGVDKPDRCRLELTDSANSVIGVFAPSLAHGQWSCEFDTDGPAPRVGRVIFGNETASAPIPIASLGRLGRSSEPPNSGRAARLLADLEGRSDLDEEDYERALKIIMASRQEITVKRDVKRDRTSGDDDHDDDDGEGQGERLTDDEYRELAPTREEEQAMRSGPVAEMRRFVNSCLGLSAEEVDEDDDDALTKALSGNGAGGGRNGGQASRKMPRAPRKKASWTQANERADRLALRVRETCDALARPDVEPLSFLNAVRLHILINVVLKSSASVGARHNETHPISATEPARSWIRLLGRLLQELEAPLERQVAAMEDNALEEECIDALATILFTAGLVLDAARQAEMSRSVIAQLEAVNAGLARSVMSLVRTRPAVDAFVRRAMPALSAAHAELTD</sequence>
<gene>
    <name evidence="2" type="ORF">ROE7235_03109</name>
</gene>
<feature type="compositionally biased region" description="Basic residues" evidence="1">
    <location>
        <begin position="584"/>
        <end position="593"/>
    </location>
</feature>
<dbReference type="EMBL" id="UIHC01000045">
    <property type="protein sequence ID" value="SUZ33340.1"/>
    <property type="molecule type" value="Genomic_DNA"/>
</dbReference>
<dbReference type="Proteomes" id="UP000272908">
    <property type="component" value="Unassembled WGS sequence"/>
</dbReference>
<dbReference type="CDD" id="cd09117">
    <property type="entry name" value="PLDc_Bfil_DEXD_like"/>
    <property type="match status" value="1"/>
</dbReference>
<name>A0A3B0MD59_9RHOB</name>
<feature type="region of interest" description="Disordered" evidence="1">
    <location>
        <begin position="488"/>
        <end position="537"/>
    </location>
</feature>
<evidence type="ECO:0000313" key="3">
    <source>
        <dbReference type="Proteomes" id="UP000272908"/>
    </source>
</evidence>
<dbReference type="RefSeq" id="WP_121096406.1">
    <property type="nucleotide sequence ID" value="NZ_UIHC01000045.1"/>
</dbReference>
<reference evidence="3" key="1">
    <citation type="submission" date="2018-08" db="EMBL/GenBank/DDBJ databases">
        <authorList>
            <person name="Rodrigo-Torres L."/>
            <person name="Arahal R. D."/>
            <person name="Lucena T."/>
        </authorList>
    </citation>
    <scope>NUCLEOTIDE SEQUENCE [LARGE SCALE GENOMIC DNA]</scope>
    <source>
        <strain evidence="3">CECT 7235</strain>
    </source>
</reference>
<keyword evidence="3" id="KW-1185">Reference proteome</keyword>
<feature type="region of interest" description="Disordered" evidence="1">
    <location>
        <begin position="563"/>
        <end position="599"/>
    </location>
</feature>
<feature type="compositionally biased region" description="Acidic residues" evidence="1">
    <location>
        <begin position="500"/>
        <end position="509"/>
    </location>
</feature>
<organism evidence="2 3">
    <name type="scientific">Roseinatronobacter ekhonensis</name>
    <dbReference type="NCBI Taxonomy" id="254356"/>
    <lineage>
        <taxon>Bacteria</taxon>
        <taxon>Pseudomonadati</taxon>
        <taxon>Pseudomonadota</taxon>
        <taxon>Alphaproteobacteria</taxon>
        <taxon>Rhodobacterales</taxon>
        <taxon>Paracoccaceae</taxon>
        <taxon>Roseinatronobacter</taxon>
    </lineage>
</organism>
<feature type="compositionally biased region" description="Basic and acidic residues" evidence="1">
    <location>
        <begin position="488"/>
        <end position="499"/>
    </location>
</feature>
<protein>
    <submittedName>
        <fullName evidence="2">Uncharacterized protein</fullName>
    </submittedName>
</protein>